<dbReference type="RefSeq" id="WP_117364819.1">
    <property type="nucleotide sequence ID" value="NZ_CP024047.1"/>
</dbReference>
<evidence type="ECO:0000313" key="3">
    <source>
        <dbReference type="Proteomes" id="UP000258707"/>
    </source>
</evidence>
<dbReference type="EMBL" id="CP024047">
    <property type="protein sequence ID" value="AXR78790.1"/>
    <property type="molecule type" value="Genomic_DNA"/>
</dbReference>
<accession>A0A346PGZ5</accession>
<name>A0A346PGZ5_9EURY</name>
<evidence type="ECO:0000256" key="1">
    <source>
        <dbReference type="SAM" id="MobiDB-lite"/>
    </source>
</evidence>
<organism evidence="2 3">
    <name type="scientific">Natrarchaeobaculum sulfurireducens</name>
    <dbReference type="NCBI Taxonomy" id="2044521"/>
    <lineage>
        <taxon>Archaea</taxon>
        <taxon>Methanobacteriati</taxon>
        <taxon>Methanobacteriota</taxon>
        <taxon>Stenosarchaea group</taxon>
        <taxon>Halobacteria</taxon>
        <taxon>Halobacteriales</taxon>
        <taxon>Natrialbaceae</taxon>
        <taxon>Natrarchaeobaculum</taxon>
    </lineage>
</organism>
<reference evidence="3" key="1">
    <citation type="submission" date="2017-10" db="EMBL/GenBank/DDBJ databases">
        <title>Phenotypic and genomic properties of facultatively anaerobic sulfur-reducing natronoarchaea from hypersaline soda lakes.</title>
        <authorList>
            <person name="Sorokin D.Y."/>
            <person name="Kublanov I.V."/>
            <person name="Roman P."/>
            <person name="Sinninghe Damste J.S."/>
            <person name="Golyshin P.N."/>
            <person name="Rojo D."/>
            <person name="Ciordia S."/>
            <person name="Mena Md.C."/>
            <person name="Ferrer M."/>
            <person name="Messina E."/>
            <person name="Smedile F."/>
            <person name="La Spada G."/>
            <person name="La Cono V."/>
            <person name="Yakimov M.M."/>
        </authorList>
    </citation>
    <scope>NUCLEOTIDE SEQUENCE [LARGE SCALE GENOMIC DNA]</scope>
    <source>
        <strain evidence="3">AArc1</strain>
    </source>
</reference>
<dbReference type="Proteomes" id="UP000258707">
    <property type="component" value="Chromosome"/>
</dbReference>
<dbReference type="InterPro" id="IPR055770">
    <property type="entry name" value="DUF7346"/>
</dbReference>
<feature type="compositionally biased region" description="Basic and acidic residues" evidence="1">
    <location>
        <begin position="147"/>
        <end position="158"/>
    </location>
</feature>
<dbReference type="Pfam" id="PF24037">
    <property type="entry name" value="DUF7346"/>
    <property type="match status" value="1"/>
</dbReference>
<proteinExistence type="predicted"/>
<sequence>MKTVQDDTGKRYLLLKQAEQASLVRDPDSGNECYVQNDRLEALEESPLETAARTVSSPVRTLLTSVHDEATLGLLCELETRGPLAIRTVLSAYDFCESDLNGRLAVLATADLIGETEIAGERGYELTDTGKTALEAIRPTEEGTTASDRRTGASEDDP</sequence>
<dbReference type="InterPro" id="IPR036390">
    <property type="entry name" value="WH_DNA-bd_sf"/>
</dbReference>
<feature type="region of interest" description="Disordered" evidence="1">
    <location>
        <begin position="136"/>
        <end position="158"/>
    </location>
</feature>
<dbReference type="AlphaFoldDB" id="A0A346PGZ5"/>
<dbReference type="KEGG" id="nan:AArc1_2475"/>
<evidence type="ECO:0000313" key="2">
    <source>
        <dbReference type="EMBL" id="AXR78790.1"/>
    </source>
</evidence>
<dbReference type="GeneID" id="37639243"/>
<dbReference type="SUPFAM" id="SSF46785">
    <property type="entry name" value="Winged helix' DNA-binding domain"/>
    <property type="match status" value="1"/>
</dbReference>
<protein>
    <submittedName>
        <fullName evidence="2">Transcriptional regulator, HTH domain</fullName>
    </submittedName>
</protein>
<gene>
    <name evidence="2" type="ORF">AArc1_2475</name>
</gene>